<proteinExistence type="predicted"/>
<evidence type="ECO:0000313" key="1">
    <source>
        <dbReference type="EMBL" id="BCX48326.1"/>
    </source>
</evidence>
<dbReference type="PANTHER" id="PTHR12526:SF635">
    <property type="entry name" value="GLYCOSYL TRANSFERASE GROUP 1"/>
    <property type="match status" value="1"/>
</dbReference>
<keyword evidence="1" id="KW-0808">Transferase</keyword>
<dbReference type="RefSeq" id="WP_338684466.1">
    <property type="nucleotide sequence ID" value="NZ_AP024702.1"/>
</dbReference>
<dbReference type="Pfam" id="PF13692">
    <property type="entry name" value="Glyco_trans_1_4"/>
    <property type="match status" value="1"/>
</dbReference>
<gene>
    <name evidence="1" type="ORF">HAHE_22340</name>
</gene>
<organism evidence="1 2">
    <name type="scientific">Haloferula helveola</name>
    <dbReference type="NCBI Taxonomy" id="490095"/>
    <lineage>
        <taxon>Bacteria</taxon>
        <taxon>Pseudomonadati</taxon>
        <taxon>Verrucomicrobiota</taxon>
        <taxon>Verrucomicrobiia</taxon>
        <taxon>Verrucomicrobiales</taxon>
        <taxon>Verrucomicrobiaceae</taxon>
        <taxon>Haloferula</taxon>
    </lineage>
</organism>
<keyword evidence="2" id="KW-1185">Reference proteome</keyword>
<sequence>MSRWFTCTPVEFGGGPDFFARDSGLLSRGFRSLGVESRAVMPGPVRDDDEPDLIRTDFGNLESADWWASRKIDGLVLYAWGRPKFRKVAEAVRSAGIRLVLNQDSGGLVSPRAGFVDWWKEQCIVSGIGRVAGGTPRLVKQLTKEFTVGFFVSDRLRATHLAQGDWIAAVSPLAAERYRAYCGRFGNGLEERVVFVPHPVDPRFTDDDSGKQERIVAIGRWDDERQKRTSMLIEVMDRLLVQDLEVEIDLVGSRGPALTEWHRGLGASLKERVVLHGRKTSDEIAALLRPARISYCPSAFESFHIASAEALCCGCTVVAGRSVSLASFEWFVSDGDGRQAETNDAAGHLAALKAELVDWRVGRRQPADISSRWSARLHAPNVARRILDLFGEPHAGLAQ</sequence>
<dbReference type="Gene3D" id="3.40.50.2000">
    <property type="entry name" value="Glycogen Phosphorylase B"/>
    <property type="match status" value="2"/>
</dbReference>
<name>A0ABN6H3X0_9BACT</name>
<dbReference type="EMBL" id="AP024702">
    <property type="protein sequence ID" value="BCX48326.1"/>
    <property type="molecule type" value="Genomic_DNA"/>
</dbReference>
<dbReference type="SUPFAM" id="SSF53756">
    <property type="entry name" value="UDP-Glycosyltransferase/glycogen phosphorylase"/>
    <property type="match status" value="1"/>
</dbReference>
<dbReference type="CDD" id="cd03801">
    <property type="entry name" value="GT4_PimA-like"/>
    <property type="match status" value="1"/>
</dbReference>
<dbReference type="GO" id="GO:0016740">
    <property type="term" value="F:transferase activity"/>
    <property type="evidence" value="ECO:0007669"/>
    <property type="project" value="UniProtKB-KW"/>
</dbReference>
<evidence type="ECO:0000313" key="2">
    <source>
        <dbReference type="Proteomes" id="UP001374893"/>
    </source>
</evidence>
<protein>
    <submittedName>
        <fullName evidence="1">Lipopolysaccharide N-acetylglucosaminyl transferase</fullName>
    </submittedName>
</protein>
<accession>A0ABN6H3X0</accession>
<dbReference type="Proteomes" id="UP001374893">
    <property type="component" value="Chromosome"/>
</dbReference>
<reference evidence="1 2" key="1">
    <citation type="submission" date="2021-06" db="EMBL/GenBank/DDBJ databases">
        <title>Complete genome of Haloferula helveola possessing various polysaccharide degrading enzymes.</title>
        <authorList>
            <person name="Takami H."/>
            <person name="Huang C."/>
            <person name="Hamasaki K."/>
        </authorList>
    </citation>
    <scope>NUCLEOTIDE SEQUENCE [LARGE SCALE GENOMIC DNA]</scope>
    <source>
        <strain evidence="1 2">CN-1</strain>
    </source>
</reference>
<dbReference type="PANTHER" id="PTHR12526">
    <property type="entry name" value="GLYCOSYLTRANSFERASE"/>
    <property type="match status" value="1"/>
</dbReference>